<dbReference type="Proteomes" id="UP000182284">
    <property type="component" value="Unassembled WGS sequence"/>
</dbReference>
<dbReference type="InterPro" id="IPR027417">
    <property type="entry name" value="P-loop_NTPase"/>
</dbReference>
<evidence type="ECO:0000313" key="3">
    <source>
        <dbReference type="Proteomes" id="UP000182284"/>
    </source>
</evidence>
<dbReference type="Gene3D" id="3.40.50.300">
    <property type="entry name" value="P-loop containing nucleotide triphosphate hydrolases"/>
    <property type="match status" value="1"/>
</dbReference>
<evidence type="ECO:0000313" key="2">
    <source>
        <dbReference type="EMBL" id="SDF97300.1"/>
    </source>
</evidence>
<dbReference type="SUPFAM" id="SSF52540">
    <property type="entry name" value="P-loop containing nucleoside triphosphate hydrolases"/>
    <property type="match status" value="1"/>
</dbReference>
<organism evidence="2 3">
    <name type="scientific">Celeribacter baekdonensis</name>
    <dbReference type="NCBI Taxonomy" id="875171"/>
    <lineage>
        <taxon>Bacteria</taxon>
        <taxon>Pseudomonadati</taxon>
        <taxon>Pseudomonadota</taxon>
        <taxon>Alphaproteobacteria</taxon>
        <taxon>Rhodobacterales</taxon>
        <taxon>Roseobacteraceae</taxon>
        <taxon>Celeribacter</taxon>
    </lineage>
</organism>
<feature type="compositionally biased region" description="Polar residues" evidence="1">
    <location>
        <begin position="290"/>
        <end position="299"/>
    </location>
</feature>
<gene>
    <name evidence="2" type="ORF">SAMN04488117_109114</name>
</gene>
<protein>
    <recommendedName>
        <fullName evidence="4">Sulfotransferase family protein</fullName>
    </recommendedName>
</protein>
<evidence type="ECO:0000256" key="1">
    <source>
        <dbReference type="SAM" id="MobiDB-lite"/>
    </source>
</evidence>
<evidence type="ECO:0008006" key="4">
    <source>
        <dbReference type="Google" id="ProtNLM"/>
    </source>
</evidence>
<feature type="region of interest" description="Disordered" evidence="1">
    <location>
        <begin position="290"/>
        <end position="312"/>
    </location>
</feature>
<name>A0A1G7QI48_9RHOB</name>
<dbReference type="RefSeq" id="WP_074646143.1">
    <property type="nucleotide sequence ID" value="NZ_FNBL01000009.1"/>
</dbReference>
<dbReference type="OrthoDB" id="7540582at2"/>
<dbReference type="AlphaFoldDB" id="A0A1G7QI48"/>
<sequence length="332" mass="36627">MAKVVLHIGPHKTGTSYIQRRLFANRARLEQAGLYYPDIGPNPAHHILTAKWIPNPDFDRSLKSHGGIDALWTKIIDTYAPKDGTLILSGEPFTRLEPARVDYKDLAGLLSPFEEVRIVYYARDPIALTQSIWQEVAKSGRLPAIQGFVQRAIATGLASGVPVDHNLVLDTLEEGFCPDQITIFDYETVKTLPGGILQALLNVTGSDLVADGTLKETKQANTSPDPLAQLLATELTTPARPPHAIYDAARRALLDRFDKAPTTIFTPAQIATLKASFVEKNQRFEKRVQQHSPAFSMSPNRIDPQTHVTPRQVGPGVTAAIARQIYQLERIS</sequence>
<dbReference type="EMBL" id="FNBL01000009">
    <property type="protein sequence ID" value="SDF97300.1"/>
    <property type="molecule type" value="Genomic_DNA"/>
</dbReference>
<accession>A0A1G7QI48</accession>
<reference evidence="2 3" key="1">
    <citation type="submission" date="2016-10" db="EMBL/GenBank/DDBJ databases">
        <authorList>
            <person name="de Groot N.N."/>
        </authorList>
    </citation>
    <scope>NUCLEOTIDE SEQUENCE [LARGE SCALE GENOMIC DNA]</scope>
    <source>
        <strain evidence="2 3">DSM 27375</strain>
    </source>
</reference>
<proteinExistence type="predicted"/>